<gene>
    <name evidence="2" type="ORF">AFUS01_LOCUS33298</name>
</gene>
<organism evidence="2 3">
    <name type="scientific">Allacma fusca</name>
    <dbReference type="NCBI Taxonomy" id="39272"/>
    <lineage>
        <taxon>Eukaryota</taxon>
        <taxon>Metazoa</taxon>
        <taxon>Ecdysozoa</taxon>
        <taxon>Arthropoda</taxon>
        <taxon>Hexapoda</taxon>
        <taxon>Collembola</taxon>
        <taxon>Symphypleona</taxon>
        <taxon>Sminthuridae</taxon>
        <taxon>Allacma</taxon>
    </lineage>
</organism>
<feature type="non-terminal residue" evidence="2">
    <location>
        <position position="1"/>
    </location>
</feature>
<evidence type="ECO:0000313" key="3">
    <source>
        <dbReference type="Proteomes" id="UP000708208"/>
    </source>
</evidence>
<comment type="caution">
    <text evidence="2">The sequence shown here is derived from an EMBL/GenBank/DDBJ whole genome shotgun (WGS) entry which is preliminary data.</text>
</comment>
<evidence type="ECO:0000256" key="1">
    <source>
        <dbReference type="SAM" id="MobiDB-lite"/>
    </source>
</evidence>
<proteinExistence type="predicted"/>
<protein>
    <submittedName>
        <fullName evidence="2">Uncharacterized protein</fullName>
    </submittedName>
</protein>
<dbReference type="Proteomes" id="UP000708208">
    <property type="component" value="Unassembled WGS sequence"/>
</dbReference>
<dbReference type="EMBL" id="CAJVCH010528263">
    <property type="protein sequence ID" value="CAG7823061.1"/>
    <property type="molecule type" value="Genomic_DNA"/>
</dbReference>
<feature type="compositionally biased region" description="Polar residues" evidence="1">
    <location>
        <begin position="99"/>
        <end position="124"/>
    </location>
</feature>
<feature type="region of interest" description="Disordered" evidence="1">
    <location>
        <begin position="98"/>
        <end position="136"/>
    </location>
</feature>
<reference evidence="2" key="1">
    <citation type="submission" date="2021-06" db="EMBL/GenBank/DDBJ databases">
        <authorList>
            <person name="Hodson N. C."/>
            <person name="Mongue J. A."/>
            <person name="Jaron S. K."/>
        </authorList>
    </citation>
    <scope>NUCLEOTIDE SEQUENCE</scope>
</reference>
<keyword evidence="3" id="KW-1185">Reference proteome</keyword>
<dbReference type="AlphaFoldDB" id="A0A8J2PPZ0"/>
<accession>A0A8J2PPZ0</accession>
<evidence type="ECO:0000313" key="2">
    <source>
        <dbReference type="EMBL" id="CAG7823061.1"/>
    </source>
</evidence>
<sequence>KGPCWSDSFVFPEGIIDTTDMTVDVSYGMELTVNIIGSAQPLRAYLPFDVGTLWDDGPVGSLTKNPWFSVFPRGSLASLNFDDPDSDNISLASCPPNYSALSSRRPSTETLPPNYSEALATSTKGIDLDAEEKEDE</sequence>
<name>A0A8J2PPZ0_9HEXA</name>